<dbReference type="Proteomes" id="UP000288805">
    <property type="component" value="Unassembled WGS sequence"/>
</dbReference>
<accession>A0A438IFM4</accession>
<comment type="caution">
    <text evidence="3">The sequence shown here is derived from an EMBL/GenBank/DDBJ whole genome shotgun (WGS) entry which is preliminary data.</text>
</comment>
<evidence type="ECO:0000313" key="3">
    <source>
        <dbReference type="EMBL" id="RVW95531.1"/>
    </source>
</evidence>
<reference evidence="3 4" key="1">
    <citation type="journal article" date="2018" name="PLoS Genet.">
        <title>Population sequencing reveals clonal diversity and ancestral inbreeding in the grapevine cultivar Chardonnay.</title>
        <authorList>
            <person name="Roach M.J."/>
            <person name="Johnson D.L."/>
            <person name="Bohlmann J."/>
            <person name="van Vuuren H.J."/>
            <person name="Jones S.J."/>
            <person name="Pretorius I.S."/>
            <person name="Schmidt S.A."/>
            <person name="Borneman A.R."/>
        </authorList>
    </citation>
    <scope>NUCLEOTIDE SEQUENCE [LARGE SCALE GENOMIC DNA]</scope>
    <source>
        <strain evidence="4">cv. Chardonnay</strain>
        <tissue evidence="3">Leaf</tissue>
    </source>
</reference>
<dbReference type="AlphaFoldDB" id="A0A438IFM4"/>
<evidence type="ECO:0008006" key="5">
    <source>
        <dbReference type="Google" id="ProtNLM"/>
    </source>
</evidence>
<name>A0A438IFM4_VITVI</name>
<evidence type="ECO:0000313" key="4">
    <source>
        <dbReference type="Proteomes" id="UP000288805"/>
    </source>
</evidence>
<dbReference type="InterPro" id="IPR029472">
    <property type="entry name" value="Copia-like_N"/>
</dbReference>
<feature type="domain" description="Retrotransposon Copia-like N-terminal" evidence="2">
    <location>
        <begin position="69"/>
        <end position="115"/>
    </location>
</feature>
<evidence type="ECO:0000259" key="1">
    <source>
        <dbReference type="Pfam" id="PF03732"/>
    </source>
</evidence>
<proteinExistence type="predicted"/>
<dbReference type="EMBL" id="QGNW01000113">
    <property type="protein sequence ID" value="RVW95531.1"/>
    <property type="molecule type" value="Genomic_DNA"/>
</dbReference>
<sequence>MGCTMMEKNTKTHWEAVFLFQRAIALARHTLFCLLSSLMTRGSTITRATTGVPNSLSSMEDSTSPYFLHNSDHPSIVLVSHHLTGANYNTWSRAMVMALTAKNKISFIDGSIPCPESNDLLFGTWIRCNSKVISWILDSVHKDIADSLLYFDTVVGIWNDLRDRFRQSNGPRIFQIKKHLIALSQGSLDVSTYYTRLKILWDELKGFQSLPECACGTMKTWMEFQ</sequence>
<organism evidence="3 4">
    <name type="scientific">Vitis vinifera</name>
    <name type="common">Grape</name>
    <dbReference type="NCBI Taxonomy" id="29760"/>
    <lineage>
        <taxon>Eukaryota</taxon>
        <taxon>Viridiplantae</taxon>
        <taxon>Streptophyta</taxon>
        <taxon>Embryophyta</taxon>
        <taxon>Tracheophyta</taxon>
        <taxon>Spermatophyta</taxon>
        <taxon>Magnoliopsida</taxon>
        <taxon>eudicotyledons</taxon>
        <taxon>Gunneridae</taxon>
        <taxon>Pentapetalae</taxon>
        <taxon>rosids</taxon>
        <taxon>Vitales</taxon>
        <taxon>Vitaceae</taxon>
        <taxon>Viteae</taxon>
        <taxon>Vitis</taxon>
    </lineage>
</organism>
<dbReference type="Pfam" id="PF03732">
    <property type="entry name" value="Retrotrans_gag"/>
    <property type="match status" value="1"/>
</dbReference>
<dbReference type="Pfam" id="PF14244">
    <property type="entry name" value="Retrotran_gag_3"/>
    <property type="match status" value="1"/>
</dbReference>
<feature type="domain" description="Retrotransposon gag" evidence="1">
    <location>
        <begin position="142"/>
        <end position="205"/>
    </location>
</feature>
<gene>
    <name evidence="3" type="ORF">CK203_039143</name>
</gene>
<protein>
    <recommendedName>
        <fullName evidence="5">Retrotransposon Copia-like N-terminal domain-containing protein</fullName>
    </recommendedName>
</protein>
<dbReference type="PANTHER" id="PTHR37610">
    <property type="entry name" value="CCHC-TYPE DOMAIN-CONTAINING PROTEIN"/>
    <property type="match status" value="1"/>
</dbReference>
<dbReference type="PANTHER" id="PTHR37610:SF97">
    <property type="entry name" value="RETROTRANSPOSON GAG DOMAIN-CONTAINING PROTEIN"/>
    <property type="match status" value="1"/>
</dbReference>
<evidence type="ECO:0000259" key="2">
    <source>
        <dbReference type="Pfam" id="PF14244"/>
    </source>
</evidence>
<dbReference type="InterPro" id="IPR005162">
    <property type="entry name" value="Retrotrans_gag_dom"/>
</dbReference>